<protein>
    <submittedName>
        <fullName evidence="1">Uncharacterized protein</fullName>
    </submittedName>
</protein>
<evidence type="ECO:0000313" key="1">
    <source>
        <dbReference type="EMBL" id="MBX63443.1"/>
    </source>
</evidence>
<reference evidence="1" key="1">
    <citation type="submission" date="2018-02" db="EMBL/GenBank/DDBJ databases">
        <title>Rhizophora mucronata_Transcriptome.</title>
        <authorList>
            <person name="Meera S.P."/>
            <person name="Sreeshan A."/>
            <person name="Augustine A."/>
        </authorList>
    </citation>
    <scope>NUCLEOTIDE SEQUENCE</scope>
    <source>
        <tissue evidence="1">Leaf</tissue>
    </source>
</reference>
<proteinExistence type="predicted"/>
<accession>A0A2P2Q905</accession>
<dbReference type="AlphaFoldDB" id="A0A2P2Q905"/>
<name>A0A2P2Q905_RHIMU</name>
<dbReference type="EMBL" id="GGEC01082959">
    <property type="protein sequence ID" value="MBX63443.1"/>
    <property type="molecule type" value="Transcribed_RNA"/>
</dbReference>
<organism evidence="1">
    <name type="scientific">Rhizophora mucronata</name>
    <name type="common">Asiatic mangrove</name>
    <dbReference type="NCBI Taxonomy" id="61149"/>
    <lineage>
        <taxon>Eukaryota</taxon>
        <taxon>Viridiplantae</taxon>
        <taxon>Streptophyta</taxon>
        <taxon>Embryophyta</taxon>
        <taxon>Tracheophyta</taxon>
        <taxon>Spermatophyta</taxon>
        <taxon>Magnoliopsida</taxon>
        <taxon>eudicotyledons</taxon>
        <taxon>Gunneridae</taxon>
        <taxon>Pentapetalae</taxon>
        <taxon>rosids</taxon>
        <taxon>fabids</taxon>
        <taxon>Malpighiales</taxon>
        <taxon>Rhizophoraceae</taxon>
        <taxon>Rhizophora</taxon>
    </lineage>
</organism>
<sequence>MPWAFYNQRTHFNQFQPIKPQPRH</sequence>